<comment type="caution">
    <text evidence="4">The sequence shown here is derived from an EMBL/GenBank/DDBJ whole genome shotgun (WGS) entry which is preliminary data.</text>
</comment>
<dbReference type="EMBL" id="LIDN01000136">
    <property type="protein sequence ID" value="KRP33469.1"/>
    <property type="molecule type" value="Genomic_DNA"/>
</dbReference>
<dbReference type="Gene3D" id="3.30.200.20">
    <property type="entry name" value="Phosphorylase Kinase, domain 1"/>
    <property type="match status" value="1"/>
</dbReference>
<sequence length="612" mass="67600">MPTILLAQEDPDAASQLSALILDFFPSAKLKLLTDLPALTSTLASGSPTSLLLTDIFWSDANQSNSILLLADAHPEIPFGIVSRYDLTQTLPPAFPIPWLKIDDQLPLAMAGLMENFSGRTFGSYTLLSPAGPHPLGRLYWAKHQQLERQVQILVPTVGSTQFSKSIRTYARLNHPSVYSLYESVPYEQRILVALEPVIHPSLLQMQNQEANLPLIAGSRLATALASVLSEMESSHTPARLLGPYDYTLSPTGTPRLRNPTAGFNTPETSHHENSNHLASILETQLSPTPVADSLLEILRNPGTSAFDLLRQTRNFERQLAEVQDVHVRDEEIEATKKIFRARILRRWTIALGSLGAVAFLALGTWIVHQALFRDLPGTLGHEEILVPAGRVILADSTNSVSAFYLDRHEVTIGQYEKFLKEISAQENWKTFLPPAAAAGKTSLEDLAPPGWKDILQCARKGGKYNGQVTITRDTPVFFVDYPSAFAYAKWNKRRLPTKIEWLRAATGNDNRTYPWGNQREARGINLGLDLPKNISPESYDHMLPAESHPADIGPFQHYDLGGNVSEWIASPNPMTPLFLGGNFKDTFPVSNLDLARGAPKGAPCIGFRTAR</sequence>
<evidence type="ECO:0000259" key="3">
    <source>
        <dbReference type="Pfam" id="PF03781"/>
    </source>
</evidence>
<dbReference type="InterPro" id="IPR011009">
    <property type="entry name" value="Kinase-like_dom_sf"/>
</dbReference>
<keyword evidence="2" id="KW-1133">Transmembrane helix</keyword>
<accession>A0A0R2XBX4</accession>
<evidence type="ECO:0000313" key="4">
    <source>
        <dbReference type="EMBL" id="KRP33469.1"/>
    </source>
</evidence>
<dbReference type="PANTHER" id="PTHR23150">
    <property type="entry name" value="SULFATASE MODIFYING FACTOR 1, 2"/>
    <property type="match status" value="1"/>
</dbReference>
<proteinExistence type="predicted"/>
<dbReference type="GO" id="GO:0120147">
    <property type="term" value="F:formylglycine-generating oxidase activity"/>
    <property type="evidence" value="ECO:0007669"/>
    <property type="project" value="TreeGrafter"/>
</dbReference>
<evidence type="ECO:0000256" key="2">
    <source>
        <dbReference type="SAM" id="Phobius"/>
    </source>
</evidence>
<dbReference type="InterPro" id="IPR005532">
    <property type="entry name" value="SUMF_dom"/>
</dbReference>
<dbReference type="InterPro" id="IPR042095">
    <property type="entry name" value="SUMF_sf"/>
</dbReference>
<organism evidence="4 5">
    <name type="scientific">Verrucomicrobia subdivision 6 bacterium BACL9 MAG-120924-bin69</name>
    <dbReference type="NCBI Taxonomy" id="1655635"/>
    <lineage>
        <taxon>Bacteria</taxon>
        <taxon>Pseudomonadati</taxon>
        <taxon>Verrucomicrobiota</taxon>
        <taxon>Verrucomicrobiia</taxon>
        <taxon>Verrucomicrobiales</taxon>
        <taxon>Verrucomicrobia subdivision 6</taxon>
    </lineage>
</organism>
<dbReference type="Gene3D" id="3.90.1580.10">
    <property type="entry name" value="paralog of FGE (formylglycine-generating enzyme)"/>
    <property type="match status" value="1"/>
</dbReference>
<dbReference type="Pfam" id="PF03781">
    <property type="entry name" value="FGE-sulfatase"/>
    <property type="match status" value="1"/>
</dbReference>
<gene>
    <name evidence="4" type="ORF">ABS33_04600</name>
</gene>
<dbReference type="InterPro" id="IPR016187">
    <property type="entry name" value="CTDL_fold"/>
</dbReference>
<evidence type="ECO:0000256" key="1">
    <source>
        <dbReference type="SAM" id="MobiDB-lite"/>
    </source>
</evidence>
<feature type="transmembrane region" description="Helical" evidence="2">
    <location>
        <begin position="348"/>
        <end position="368"/>
    </location>
</feature>
<dbReference type="PANTHER" id="PTHR23150:SF19">
    <property type="entry name" value="FORMYLGLYCINE-GENERATING ENZYME"/>
    <property type="match status" value="1"/>
</dbReference>
<keyword evidence="2" id="KW-0472">Membrane</keyword>
<feature type="domain" description="Sulfatase-modifying factor enzyme-like" evidence="3">
    <location>
        <begin position="398"/>
        <end position="571"/>
    </location>
</feature>
<dbReference type="InterPro" id="IPR051043">
    <property type="entry name" value="Sulfatase_Mod_Factor_Kinase"/>
</dbReference>
<keyword evidence="2" id="KW-0812">Transmembrane</keyword>
<protein>
    <recommendedName>
        <fullName evidence="3">Sulfatase-modifying factor enzyme-like domain-containing protein</fullName>
    </recommendedName>
</protein>
<dbReference type="AlphaFoldDB" id="A0A0R2XBX4"/>
<reference evidence="4 5" key="1">
    <citation type="submission" date="2015-10" db="EMBL/GenBank/DDBJ databases">
        <title>Metagenome-Assembled Genomes uncover a global brackish microbiome.</title>
        <authorList>
            <person name="Hugerth L.W."/>
            <person name="Larsson J."/>
            <person name="Alneberg J."/>
            <person name="Lindh M.V."/>
            <person name="Legrand C."/>
            <person name="Pinhassi J."/>
            <person name="Andersson A.F."/>
        </authorList>
    </citation>
    <scope>NUCLEOTIDE SEQUENCE [LARGE SCALE GENOMIC DNA]</scope>
    <source>
        <strain evidence="4">BACL9 MAG-120924-bin69</strain>
    </source>
</reference>
<name>A0A0R2XBX4_9BACT</name>
<feature type="region of interest" description="Disordered" evidence="1">
    <location>
        <begin position="240"/>
        <end position="274"/>
    </location>
</feature>
<dbReference type="SUPFAM" id="SSF56112">
    <property type="entry name" value="Protein kinase-like (PK-like)"/>
    <property type="match status" value="1"/>
</dbReference>
<evidence type="ECO:0000313" key="5">
    <source>
        <dbReference type="Proteomes" id="UP000051220"/>
    </source>
</evidence>
<dbReference type="SUPFAM" id="SSF56436">
    <property type="entry name" value="C-type lectin-like"/>
    <property type="match status" value="1"/>
</dbReference>
<dbReference type="Proteomes" id="UP000051220">
    <property type="component" value="Unassembled WGS sequence"/>
</dbReference>